<name>A0ABY7XIE0_MICLT</name>
<dbReference type="EMBL" id="CP078075">
    <property type="protein sequence ID" value="WDM41777.1"/>
    <property type="molecule type" value="Genomic_DNA"/>
</dbReference>
<sequence>MESSERIARAIDNTLAAVAANSPTTVICRSALRVATLRQDTVAEFWLRMEVQGLGDDSKERNRLLLARLTAEVGTQEAMKQWERAAETFQARRTVEQGGKNVILSQSVGELETNLASMVALHEDEIPAGMTPIDVGLAYLDRKKARTSLYVPIALRRSMLERTKDAAYTYVLDVEAQILAGETVPDSVARGREFVETELARRAPKALEALRAAESRSDGDGHEATSHAATSCRRAIKALADALYPPGAPVTGEDGLSRLMDDDHYRNRLTAWVLERRGRSTHADLLASNLVSLGTRLKSLDDLASKGVHADLSRAEVESCVSWVYMLAADLLRVDVQANS</sequence>
<organism evidence="1 2">
    <name type="scientific">Microbacterium luteolum</name>
    <name type="common">Aureobacterium luteolum</name>
    <dbReference type="NCBI Taxonomy" id="69367"/>
    <lineage>
        <taxon>Bacteria</taxon>
        <taxon>Bacillati</taxon>
        <taxon>Actinomycetota</taxon>
        <taxon>Actinomycetes</taxon>
        <taxon>Micrococcales</taxon>
        <taxon>Microbacteriaceae</taxon>
        <taxon>Microbacterium</taxon>
    </lineage>
</organism>
<proteinExistence type="predicted"/>
<evidence type="ECO:0008006" key="3">
    <source>
        <dbReference type="Google" id="ProtNLM"/>
    </source>
</evidence>
<dbReference type="RefSeq" id="WP_282215625.1">
    <property type="nucleotide sequence ID" value="NZ_BAAAUN010000001.1"/>
</dbReference>
<evidence type="ECO:0000313" key="1">
    <source>
        <dbReference type="EMBL" id="WDM41777.1"/>
    </source>
</evidence>
<accession>A0ABY7XIE0</accession>
<gene>
    <name evidence="1" type="ORF">KV395_00190</name>
</gene>
<keyword evidence="2" id="KW-1185">Reference proteome</keyword>
<protein>
    <recommendedName>
        <fullName evidence="3">AbiTii domain-containing protein</fullName>
    </recommendedName>
</protein>
<reference evidence="1 2" key="1">
    <citation type="submission" date="2021-06" db="EMBL/GenBank/DDBJ databases">
        <title>Genome-based taxonomic framework of Microbacterium strains isolated from marine environment, the description of four new species and reclassification of four preexisting species.</title>
        <authorList>
            <person name="Lee S.D."/>
            <person name="Kim S.-M."/>
            <person name="Byeon Y.-S."/>
            <person name="Yang H.L."/>
            <person name="Kim I.S."/>
        </authorList>
    </citation>
    <scope>NUCLEOTIDE SEQUENCE [LARGE SCALE GENOMIC DNA]</scope>
    <source>
        <strain evidence="1 2">KACC 14465</strain>
    </source>
</reference>
<evidence type="ECO:0000313" key="2">
    <source>
        <dbReference type="Proteomes" id="UP001215097"/>
    </source>
</evidence>
<dbReference type="Proteomes" id="UP001215097">
    <property type="component" value="Chromosome"/>
</dbReference>